<evidence type="ECO:0000256" key="1">
    <source>
        <dbReference type="SAM" id="MobiDB-lite"/>
    </source>
</evidence>
<reference evidence="3" key="1">
    <citation type="submission" date="2009-07" db="EMBL/GenBank/DDBJ databases">
        <title>Complete sequence of plasmid 1 of Methylovorus sp. SIP3-4.</title>
        <authorList>
            <consortium name="US DOE Joint Genome Institute"/>
            <person name="Lucas S."/>
            <person name="Copeland A."/>
            <person name="Lapidus A."/>
            <person name="Glavina del Rio T."/>
            <person name="Tice H."/>
            <person name="Bruce D."/>
            <person name="Goodwin L."/>
            <person name="Pitluck S."/>
            <person name="Clum A."/>
            <person name="Larimer F."/>
            <person name="Land M."/>
            <person name="Hauser L."/>
            <person name="Kyrpides N."/>
            <person name="Mikhailova N."/>
            <person name="Kayluzhnaya M."/>
            <person name="Chistoserdova L."/>
        </authorList>
    </citation>
    <scope>NUCLEOTIDE SEQUENCE [LARGE SCALE GENOMIC DNA]</scope>
    <source>
        <strain evidence="3">SIP3-4</strain>
        <plasmid evidence="3">pMsip01</plasmid>
    </source>
</reference>
<keyword evidence="2" id="KW-0614">Plasmid</keyword>
<evidence type="ECO:0000313" key="2">
    <source>
        <dbReference type="EMBL" id="ACT52079.1"/>
    </source>
</evidence>
<dbReference type="HOGENOM" id="CLU_2683615_0_0_4"/>
<accession>C6XEM2</accession>
<dbReference type="RefSeq" id="WP_012777677.1">
    <property type="nucleotide sequence ID" value="NC_012970.1"/>
</dbReference>
<proteinExistence type="predicted"/>
<organism evidence="2 3">
    <name type="scientific">Methylovorus glucosotrophus (strain SIP3-4)</name>
    <dbReference type="NCBI Taxonomy" id="582744"/>
    <lineage>
        <taxon>Bacteria</taxon>
        <taxon>Pseudomonadati</taxon>
        <taxon>Pseudomonadota</taxon>
        <taxon>Betaproteobacteria</taxon>
        <taxon>Nitrosomonadales</taxon>
        <taxon>Methylophilaceae</taxon>
        <taxon>Methylovorus</taxon>
    </lineage>
</organism>
<gene>
    <name evidence="2" type="ordered locus">Msip34_2855</name>
</gene>
<dbReference type="Proteomes" id="UP000002743">
    <property type="component" value="Plasmid pMsip01"/>
</dbReference>
<keyword evidence="3" id="KW-1185">Reference proteome</keyword>
<protein>
    <submittedName>
        <fullName evidence="2">Uncharacterized protein</fullName>
    </submittedName>
</protein>
<reference evidence="2 3" key="2">
    <citation type="journal article" date="2011" name="J. Bacteriol.">
        <title>Genomes of three methylotrophs from a single niche uncover genetic and metabolic divergence of Methylophilaceae.</title>
        <authorList>
            <person name="Lapidus A."/>
            <person name="Clum A."/>
            <person name="Labutti K."/>
            <person name="Kaluzhnaya M.G."/>
            <person name="Lim S."/>
            <person name="Beck D.A."/>
            <person name="Glavina Del Rio T."/>
            <person name="Nolan M."/>
            <person name="Mavromatis K."/>
            <person name="Huntemann M."/>
            <person name="Lucas S."/>
            <person name="Lidstrom M.E."/>
            <person name="Ivanova N."/>
            <person name="Chistoserdova L."/>
        </authorList>
    </citation>
    <scope>NUCLEOTIDE SEQUENCE [LARGE SCALE GENOMIC DNA]</scope>
    <source>
        <strain evidence="2 3">SIP3-4</strain>
        <plasmid evidence="2 3">pMsip01</plasmid>
    </source>
</reference>
<geneLocation type="plasmid" evidence="2 3">
    <name>pMsip01</name>
</geneLocation>
<evidence type="ECO:0000313" key="3">
    <source>
        <dbReference type="Proteomes" id="UP000002743"/>
    </source>
</evidence>
<feature type="region of interest" description="Disordered" evidence="1">
    <location>
        <begin position="1"/>
        <end position="21"/>
    </location>
</feature>
<dbReference type="EMBL" id="CP001675">
    <property type="protein sequence ID" value="ACT52079.1"/>
    <property type="molecule type" value="Genomic_DNA"/>
</dbReference>
<feature type="compositionally biased region" description="Polar residues" evidence="1">
    <location>
        <begin position="10"/>
        <end position="21"/>
    </location>
</feature>
<sequence>MTARKVITRSGKTVSGNTPSHQMRKMIHWESALERDAIQHLEFSHTVKKYWVQPMKLYFDTNKQEFSRRQEIKM</sequence>
<dbReference type="KEGG" id="mei:Msip34_2855"/>
<name>C6XEM2_METGS</name>
<dbReference type="OrthoDB" id="509902at2"/>
<dbReference type="AlphaFoldDB" id="C6XEM2"/>